<accession>A0AAD4IE52</accession>
<keyword evidence="3" id="KW-1185">Reference proteome</keyword>
<protein>
    <submittedName>
        <fullName evidence="2">Uncharacterized protein</fullName>
    </submittedName>
</protein>
<proteinExistence type="predicted"/>
<evidence type="ECO:0000313" key="3">
    <source>
        <dbReference type="Proteomes" id="UP001199106"/>
    </source>
</evidence>
<reference evidence="2" key="1">
    <citation type="submission" date="2021-07" db="EMBL/GenBank/DDBJ databases">
        <title>Genome Resource of American Ginseng Black Spot Pathogen Alternaria panax.</title>
        <authorList>
            <person name="Qiu C."/>
            <person name="Wang W."/>
            <person name="Liu Z."/>
        </authorList>
    </citation>
    <scope>NUCLEOTIDE SEQUENCE</scope>
    <source>
        <strain evidence="2">BNCC115425</strain>
    </source>
</reference>
<dbReference type="Proteomes" id="UP001199106">
    <property type="component" value="Unassembled WGS sequence"/>
</dbReference>
<gene>
    <name evidence="2" type="ORF">G6011_03126</name>
</gene>
<evidence type="ECO:0000256" key="1">
    <source>
        <dbReference type="SAM" id="MobiDB-lite"/>
    </source>
</evidence>
<organism evidence="2 3">
    <name type="scientific">Alternaria panax</name>
    <dbReference type="NCBI Taxonomy" id="48097"/>
    <lineage>
        <taxon>Eukaryota</taxon>
        <taxon>Fungi</taxon>
        <taxon>Dikarya</taxon>
        <taxon>Ascomycota</taxon>
        <taxon>Pezizomycotina</taxon>
        <taxon>Dothideomycetes</taxon>
        <taxon>Pleosporomycetidae</taxon>
        <taxon>Pleosporales</taxon>
        <taxon>Pleosporineae</taxon>
        <taxon>Pleosporaceae</taxon>
        <taxon>Alternaria</taxon>
        <taxon>Alternaria sect. Panax</taxon>
    </lineage>
</organism>
<evidence type="ECO:0000313" key="2">
    <source>
        <dbReference type="EMBL" id="KAG9193091.1"/>
    </source>
</evidence>
<comment type="caution">
    <text evidence="2">The sequence shown here is derived from an EMBL/GenBank/DDBJ whole genome shotgun (WGS) entry which is preliminary data.</text>
</comment>
<dbReference type="AlphaFoldDB" id="A0AAD4IE52"/>
<sequence length="324" mass="36010">MDCTKVSSQPWGIHATSGIFPTSETHTWPFAISKLQSEKKILEDGLANCVTYLQVLRKKQARTERRLGTDPSLPRKKKKKIQQGKRELEKEIKCREQDEQAFLNNLQACKANIYIAETISLPSTAISSTIPDIASISTRCSYPEDVQTEPTEMSWNGWTDETVLSPFQKESNSSFLADDVAPDAHSKIGHTGGMIVGNSRQSLAVQDFEADDTSPNIQTHASLSAEAAVFHPRSIHTGQSDAIDQQLTQLHLSSSMAITTLKIKALELLERRLFSDAGIIPARRRSSLANIDEEAVIRAEVYSTQQRSNKFIIARNLKVRTSSL</sequence>
<feature type="region of interest" description="Disordered" evidence="1">
    <location>
        <begin position="63"/>
        <end position="87"/>
    </location>
</feature>
<dbReference type="EMBL" id="JAANER010000002">
    <property type="protein sequence ID" value="KAG9193091.1"/>
    <property type="molecule type" value="Genomic_DNA"/>
</dbReference>
<name>A0AAD4IE52_9PLEO</name>
<feature type="compositionally biased region" description="Basic residues" evidence="1">
    <location>
        <begin position="74"/>
        <end position="83"/>
    </location>
</feature>